<sequence length="236" mass="27231">MPRGKKTVEEPSGDATPVKQLLKALEADRKRQQEEEKKRSEEHRELMQVLVGLAKGRGRTFKRDDASSEEESGTDAGGHSAGRAVVGKEPTLTKFSEKDTDVEHFLTGFERVATAYKWPDEMWVLKLVPLLTGRVLAAYANMDQEAAKDYGYVKKAILRRFDINKETYQQRFRTMKKAEIQSYIELGVQLKDLLRKWTAVAKDNPEELAEITVMEQLQNNMPRDLQVWIYERNQRQ</sequence>
<organism evidence="3">
    <name type="scientific">Amphimedon queenslandica</name>
    <name type="common">Sponge</name>
    <dbReference type="NCBI Taxonomy" id="400682"/>
    <lineage>
        <taxon>Eukaryota</taxon>
        <taxon>Metazoa</taxon>
        <taxon>Porifera</taxon>
        <taxon>Demospongiae</taxon>
        <taxon>Heteroscleromorpha</taxon>
        <taxon>Haplosclerida</taxon>
        <taxon>Niphatidae</taxon>
        <taxon>Amphimedon</taxon>
    </lineage>
</organism>
<accession>A0A1X7U6M9</accession>
<reference evidence="3" key="1">
    <citation type="submission" date="2017-05" db="UniProtKB">
        <authorList>
            <consortium name="EnsemblMetazoa"/>
        </authorList>
    </citation>
    <scope>IDENTIFICATION</scope>
</reference>
<dbReference type="OrthoDB" id="10066033at2759"/>
<proteinExistence type="predicted"/>
<dbReference type="SUPFAM" id="SSF47353">
    <property type="entry name" value="Retrovirus capsid dimerization domain-like"/>
    <property type="match status" value="1"/>
</dbReference>
<feature type="region of interest" description="Disordered" evidence="1">
    <location>
        <begin position="60"/>
        <end position="88"/>
    </location>
</feature>
<evidence type="ECO:0000313" key="3">
    <source>
        <dbReference type="EnsemblMetazoa" id="Aqu2.1.23106_001"/>
    </source>
</evidence>
<dbReference type="OMA" id="WIYERNQ"/>
<dbReference type="EnsemblMetazoa" id="Aqu2.1.23106_001">
    <property type="protein sequence ID" value="Aqu2.1.23106_001"/>
    <property type="gene ID" value="Aqu2.1.23106"/>
</dbReference>
<dbReference type="Gene3D" id="1.10.4020.10">
    <property type="entry name" value="DNA breaking-rejoining enzymes"/>
    <property type="match status" value="1"/>
</dbReference>
<dbReference type="PROSITE" id="PS50804">
    <property type="entry name" value="SCAN_BOX"/>
    <property type="match status" value="1"/>
</dbReference>
<dbReference type="PANTHER" id="PTHR46888">
    <property type="entry name" value="ZINC KNUCKLE DOMAINCONTAINING PROTEIN-RELATED"/>
    <property type="match status" value="1"/>
</dbReference>
<dbReference type="PANTHER" id="PTHR46888:SF1">
    <property type="entry name" value="RIBONUCLEASE H"/>
    <property type="match status" value="1"/>
</dbReference>
<dbReference type="InParanoid" id="A0A1X7U6M9"/>
<dbReference type="AlphaFoldDB" id="A0A1X7U6M9"/>
<evidence type="ECO:0000256" key="1">
    <source>
        <dbReference type="SAM" id="MobiDB-lite"/>
    </source>
</evidence>
<dbReference type="InterPro" id="IPR003309">
    <property type="entry name" value="SCAN_dom"/>
</dbReference>
<dbReference type="eggNOG" id="ENOG502S6RZ">
    <property type="taxonomic scope" value="Eukaryota"/>
</dbReference>
<name>A0A1X7U6M9_AMPQE</name>
<dbReference type="InterPro" id="IPR038269">
    <property type="entry name" value="SCAN_sf"/>
</dbReference>
<dbReference type="Pfam" id="PF02023">
    <property type="entry name" value="SCAN"/>
    <property type="match status" value="1"/>
</dbReference>
<evidence type="ECO:0000259" key="2">
    <source>
        <dbReference type="PROSITE" id="PS50804"/>
    </source>
</evidence>
<protein>
    <recommendedName>
        <fullName evidence="2">SCAN box domain-containing protein</fullName>
    </recommendedName>
</protein>
<feature type="domain" description="SCAN box" evidence="2">
    <location>
        <begin position="169"/>
        <end position="233"/>
    </location>
</feature>